<dbReference type="PANTHER" id="PTHR22814">
    <property type="entry name" value="COPPER TRANSPORT PROTEIN ATOX1-RELATED"/>
    <property type="match status" value="1"/>
</dbReference>
<evidence type="ECO:0000256" key="1">
    <source>
        <dbReference type="ARBA" id="ARBA00022723"/>
    </source>
</evidence>
<name>A0A1H9IEH2_9EURY</name>
<keyword evidence="1" id="KW-0479">Metal-binding</keyword>
<dbReference type="EMBL" id="FOFD01000003">
    <property type="protein sequence ID" value="SEQ73000.1"/>
    <property type="molecule type" value="Genomic_DNA"/>
</dbReference>
<dbReference type="Pfam" id="PF00403">
    <property type="entry name" value="HMA"/>
    <property type="match status" value="1"/>
</dbReference>
<dbReference type="STRING" id="1186196.SAMN04489841_2207"/>
<dbReference type="InterPro" id="IPR006121">
    <property type="entry name" value="HMA_dom"/>
</dbReference>
<protein>
    <submittedName>
        <fullName evidence="3">Copper chaperone CopZ</fullName>
    </submittedName>
</protein>
<evidence type="ECO:0000313" key="4">
    <source>
        <dbReference type="Proteomes" id="UP000199114"/>
    </source>
</evidence>
<evidence type="ECO:0000259" key="2">
    <source>
        <dbReference type="PROSITE" id="PS50846"/>
    </source>
</evidence>
<dbReference type="GO" id="GO:0046872">
    <property type="term" value="F:metal ion binding"/>
    <property type="evidence" value="ECO:0007669"/>
    <property type="project" value="UniProtKB-KW"/>
</dbReference>
<accession>A0A1H9IEH2</accession>
<gene>
    <name evidence="3" type="ORF">SAMN04489841_2207</name>
</gene>
<dbReference type="Proteomes" id="UP000199114">
    <property type="component" value="Unassembled WGS sequence"/>
</dbReference>
<evidence type="ECO:0000313" key="3">
    <source>
        <dbReference type="EMBL" id="SEQ73000.1"/>
    </source>
</evidence>
<dbReference type="OrthoDB" id="44171at2157"/>
<dbReference type="AlphaFoldDB" id="A0A1H9IEH2"/>
<reference evidence="4" key="1">
    <citation type="submission" date="2016-10" db="EMBL/GenBank/DDBJ databases">
        <authorList>
            <person name="Varghese N."/>
            <person name="Submissions S."/>
        </authorList>
    </citation>
    <scope>NUCLEOTIDE SEQUENCE [LARGE SCALE GENOMIC DNA]</scope>
    <source>
        <strain evidence="4">DSM 25055</strain>
    </source>
</reference>
<dbReference type="Gene3D" id="3.30.70.100">
    <property type="match status" value="1"/>
</dbReference>
<dbReference type="InterPro" id="IPR036163">
    <property type="entry name" value="HMA_dom_sf"/>
</dbReference>
<dbReference type="PANTHER" id="PTHR22814:SF287">
    <property type="entry name" value="COPPER TRANSPORT PROTEIN ATX1"/>
    <property type="match status" value="1"/>
</dbReference>
<organism evidence="3 4">
    <name type="scientific">Natrinema salaciae</name>
    <dbReference type="NCBI Taxonomy" id="1186196"/>
    <lineage>
        <taxon>Archaea</taxon>
        <taxon>Methanobacteriati</taxon>
        <taxon>Methanobacteriota</taxon>
        <taxon>Stenosarchaea group</taxon>
        <taxon>Halobacteria</taxon>
        <taxon>Halobacteriales</taxon>
        <taxon>Natrialbaceae</taxon>
        <taxon>Natrinema</taxon>
    </lineage>
</organism>
<dbReference type="PROSITE" id="PS50846">
    <property type="entry name" value="HMA_2"/>
    <property type="match status" value="1"/>
</dbReference>
<feature type="domain" description="HMA" evidence="2">
    <location>
        <begin position="1"/>
        <end position="64"/>
    </location>
</feature>
<sequence length="65" mass="6773">MSRTITVEGMSCEHCEQTVEDALEDVSGVQSVDADHDANRVSVEGDAETAALVDAVDEAGYDASA</sequence>
<proteinExistence type="predicted"/>
<keyword evidence="4" id="KW-1185">Reference proteome</keyword>
<dbReference type="RefSeq" id="WP_090617415.1">
    <property type="nucleotide sequence ID" value="NZ_FOFD01000003.1"/>
</dbReference>
<dbReference type="CDD" id="cd00371">
    <property type="entry name" value="HMA"/>
    <property type="match status" value="1"/>
</dbReference>
<dbReference type="SUPFAM" id="SSF55008">
    <property type="entry name" value="HMA, heavy metal-associated domain"/>
    <property type="match status" value="1"/>
</dbReference>